<comment type="caution">
    <text evidence="12">Lacks conserved residue(s) required for the propagation of feature annotation.</text>
</comment>
<dbReference type="GO" id="GO:0004648">
    <property type="term" value="F:O-phospho-L-serine:2-oxoglutarate aminotransferase activity"/>
    <property type="evidence" value="ECO:0007669"/>
    <property type="project" value="UniProtKB-UniRule"/>
</dbReference>
<dbReference type="UniPathway" id="UPA00135">
    <property type="reaction ID" value="UER00197"/>
</dbReference>
<keyword evidence="7 12" id="KW-0663">Pyridoxal phosphate</keyword>
<accession>A0A557R1L4</accession>
<keyword evidence="4 12" id="KW-0032">Aminotransferase</keyword>
<evidence type="ECO:0000313" key="14">
    <source>
        <dbReference type="EMBL" id="TVO59040.1"/>
    </source>
</evidence>
<evidence type="ECO:0000313" key="15">
    <source>
        <dbReference type="Proteomes" id="UP000319502"/>
    </source>
</evidence>
<evidence type="ECO:0000256" key="3">
    <source>
        <dbReference type="ARBA" id="ARBA00006904"/>
    </source>
</evidence>
<feature type="binding site" evidence="12">
    <location>
        <position position="151"/>
    </location>
    <ligand>
        <name>pyridoxal 5'-phosphate</name>
        <dbReference type="ChEBI" id="CHEBI:597326"/>
    </ligand>
</feature>
<dbReference type="AlphaFoldDB" id="A0A557R1L4"/>
<evidence type="ECO:0000256" key="12">
    <source>
        <dbReference type="HAMAP-Rule" id="MF_00160"/>
    </source>
</evidence>
<feature type="binding site" evidence="12">
    <location>
        <begin position="236"/>
        <end position="237"/>
    </location>
    <ligand>
        <name>pyridoxal 5'-phosphate</name>
        <dbReference type="ChEBI" id="CHEBI:597326"/>
    </ligand>
</feature>
<dbReference type="PROSITE" id="PS00595">
    <property type="entry name" value="AA_TRANSFER_CLASS_5"/>
    <property type="match status" value="1"/>
</dbReference>
<feature type="domain" description="Aminotransferase class V" evidence="13">
    <location>
        <begin position="4"/>
        <end position="343"/>
    </location>
</feature>
<comment type="subunit">
    <text evidence="12">Homodimer.</text>
</comment>
<dbReference type="EMBL" id="VMNK01000003">
    <property type="protein sequence ID" value="TVO59040.1"/>
    <property type="molecule type" value="Genomic_DNA"/>
</dbReference>
<feature type="binding site" evidence="12">
    <location>
        <position position="194"/>
    </location>
    <ligand>
        <name>pyridoxal 5'-phosphate</name>
        <dbReference type="ChEBI" id="CHEBI:597326"/>
    </ligand>
</feature>
<dbReference type="FunFam" id="3.90.1150.10:FF:000006">
    <property type="entry name" value="Phosphoserine aminotransferase"/>
    <property type="match status" value="1"/>
</dbReference>
<dbReference type="FunFam" id="3.40.640.10:FF:000010">
    <property type="entry name" value="Phosphoserine aminotransferase"/>
    <property type="match status" value="1"/>
</dbReference>
<comment type="caution">
    <text evidence="14">The sequence shown here is derived from an EMBL/GenBank/DDBJ whole genome shotgun (WGS) entry which is preliminary data.</text>
</comment>
<dbReference type="GO" id="GO:0005737">
    <property type="term" value="C:cytoplasm"/>
    <property type="evidence" value="ECO:0007669"/>
    <property type="project" value="UniProtKB-SubCell"/>
</dbReference>
<comment type="subcellular location">
    <subcellularLocation>
        <location evidence="12">Cytoplasm</location>
    </subcellularLocation>
</comment>
<feature type="modified residue" description="N6-(pyridoxal phosphate)lysine" evidence="12">
    <location>
        <position position="195"/>
    </location>
</feature>
<keyword evidence="15" id="KW-1185">Reference proteome</keyword>
<feature type="binding site" evidence="12">
    <location>
        <position position="101"/>
    </location>
    <ligand>
        <name>pyridoxal 5'-phosphate</name>
        <dbReference type="ChEBI" id="CHEBI:597326"/>
    </ligand>
</feature>
<name>A0A557R1L4_9RHOO</name>
<evidence type="ECO:0000256" key="2">
    <source>
        <dbReference type="ARBA" id="ARBA00005099"/>
    </source>
</evidence>
<dbReference type="PANTHER" id="PTHR43247">
    <property type="entry name" value="PHOSPHOSERINE AMINOTRANSFERASE"/>
    <property type="match status" value="1"/>
</dbReference>
<evidence type="ECO:0000256" key="1">
    <source>
        <dbReference type="ARBA" id="ARBA00004915"/>
    </source>
</evidence>
<keyword evidence="9 12" id="KW-0718">Serine biosynthesis</keyword>
<dbReference type="EC" id="2.6.1.52" evidence="12"/>
<dbReference type="InterPro" id="IPR000192">
    <property type="entry name" value="Aminotrans_V_dom"/>
</dbReference>
<evidence type="ECO:0000256" key="6">
    <source>
        <dbReference type="ARBA" id="ARBA00022679"/>
    </source>
</evidence>
<reference evidence="14 15" key="1">
    <citation type="submission" date="2019-07" db="EMBL/GenBank/DDBJ databases">
        <title>The pathways for chlorine oxyanion respiration interact through the shared metabolite chlorate.</title>
        <authorList>
            <person name="Barnum T.P."/>
            <person name="Cheng Y."/>
            <person name="Hill K.A."/>
            <person name="Lucas L.N."/>
            <person name="Carlson H.K."/>
            <person name="Coates J.D."/>
        </authorList>
    </citation>
    <scope>NUCLEOTIDE SEQUENCE [LARGE SCALE GENOMIC DNA]</scope>
    <source>
        <strain evidence="14 15">SFB-3</strain>
    </source>
</reference>
<dbReference type="PIRSF" id="PIRSF000525">
    <property type="entry name" value="SerC"/>
    <property type="match status" value="1"/>
</dbReference>
<dbReference type="RefSeq" id="WP_144308549.1">
    <property type="nucleotide sequence ID" value="NZ_VMNK01000003.1"/>
</dbReference>
<dbReference type="Pfam" id="PF00266">
    <property type="entry name" value="Aminotran_5"/>
    <property type="match status" value="1"/>
</dbReference>
<keyword evidence="6 12" id="KW-0808">Transferase</keyword>
<keyword evidence="12" id="KW-0963">Cytoplasm</keyword>
<comment type="similarity">
    <text evidence="3 12">Belongs to the class-V pyridoxal-phosphate-dependent aminotransferase family. SerC subfamily.</text>
</comment>
<organism evidence="14 15">
    <name type="scientific">Denitromonas halophila</name>
    <dbReference type="NCBI Taxonomy" id="1629404"/>
    <lineage>
        <taxon>Bacteria</taxon>
        <taxon>Pseudomonadati</taxon>
        <taxon>Pseudomonadota</taxon>
        <taxon>Betaproteobacteria</taxon>
        <taxon>Rhodocyclales</taxon>
        <taxon>Zoogloeaceae</taxon>
        <taxon>Denitromonas</taxon>
    </lineage>
</organism>
<dbReference type="SUPFAM" id="SSF53383">
    <property type="entry name" value="PLP-dependent transferases"/>
    <property type="match status" value="1"/>
</dbReference>
<evidence type="ECO:0000256" key="10">
    <source>
        <dbReference type="ARBA" id="ARBA00047630"/>
    </source>
</evidence>
<protein>
    <recommendedName>
        <fullName evidence="12">Phosphoserine aminotransferase</fullName>
        <ecNumber evidence="12">2.6.1.52</ecNumber>
    </recommendedName>
    <alternativeName>
        <fullName evidence="12">Phosphohydroxythreonine aminotransferase</fullName>
        <shortName evidence="12">PSAT</shortName>
    </alternativeName>
</protein>
<evidence type="ECO:0000256" key="8">
    <source>
        <dbReference type="ARBA" id="ARBA00023096"/>
    </source>
</evidence>
<keyword evidence="5 12" id="KW-0028">Amino-acid biosynthesis</keyword>
<comment type="function">
    <text evidence="12">Catalyzes the reversible conversion of 3-phosphohydroxypyruvate to phosphoserine and of 3-hydroxy-2-oxo-4-phosphonooxybutanoate to phosphohydroxythreonine.</text>
</comment>
<evidence type="ECO:0000256" key="9">
    <source>
        <dbReference type="ARBA" id="ARBA00023299"/>
    </source>
</evidence>
<evidence type="ECO:0000256" key="11">
    <source>
        <dbReference type="ARBA" id="ARBA00049007"/>
    </source>
</evidence>
<dbReference type="UniPathway" id="UPA00244">
    <property type="reaction ID" value="UER00311"/>
</dbReference>
<dbReference type="InterPro" id="IPR015422">
    <property type="entry name" value="PyrdxlP-dep_Trfase_small"/>
</dbReference>
<dbReference type="OrthoDB" id="8533493at2"/>
<comment type="pathway">
    <text evidence="2 12">Amino-acid biosynthesis; L-serine biosynthesis; L-serine from 3-phospho-D-glycerate: step 2/3.</text>
</comment>
<dbReference type="InterPro" id="IPR015424">
    <property type="entry name" value="PyrdxlP-dep_Trfase"/>
</dbReference>
<evidence type="ECO:0000256" key="4">
    <source>
        <dbReference type="ARBA" id="ARBA00022576"/>
    </source>
</evidence>
<proteinExistence type="inferred from homology"/>
<comment type="cofactor">
    <cofactor evidence="12">
        <name>pyridoxal 5'-phosphate</name>
        <dbReference type="ChEBI" id="CHEBI:597326"/>
    </cofactor>
    <text evidence="12">Binds 1 pyridoxal phosphate per subunit.</text>
</comment>
<comment type="catalytic activity">
    <reaction evidence="10 12">
        <text>4-(phosphooxy)-L-threonine + 2-oxoglutarate = (R)-3-hydroxy-2-oxo-4-phosphooxybutanoate + L-glutamate</text>
        <dbReference type="Rhea" id="RHEA:16573"/>
        <dbReference type="ChEBI" id="CHEBI:16810"/>
        <dbReference type="ChEBI" id="CHEBI:29985"/>
        <dbReference type="ChEBI" id="CHEBI:58452"/>
        <dbReference type="ChEBI" id="CHEBI:58538"/>
        <dbReference type="EC" id="2.6.1.52"/>
    </reaction>
</comment>
<feature type="binding site" evidence="12">
    <location>
        <position position="171"/>
    </location>
    <ligand>
        <name>pyridoxal 5'-phosphate</name>
        <dbReference type="ChEBI" id="CHEBI:597326"/>
    </ligand>
</feature>
<comment type="catalytic activity">
    <reaction evidence="11 12">
        <text>O-phospho-L-serine + 2-oxoglutarate = 3-phosphooxypyruvate + L-glutamate</text>
        <dbReference type="Rhea" id="RHEA:14329"/>
        <dbReference type="ChEBI" id="CHEBI:16810"/>
        <dbReference type="ChEBI" id="CHEBI:18110"/>
        <dbReference type="ChEBI" id="CHEBI:29985"/>
        <dbReference type="ChEBI" id="CHEBI:57524"/>
        <dbReference type="EC" id="2.6.1.52"/>
    </reaction>
</comment>
<gene>
    <name evidence="12 14" type="primary">serC</name>
    <name evidence="14" type="ORF">FHP91_05155</name>
</gene>
<sequence length="360" mass="38569">MTAYSFAAGPARLPDAVLERARDELFVRGVDGAATLERPFTGDAFRATLAHARERLATLLDLPPGYRILFLAGGAMHQFSLLPMNLLGTARCAAYADSGYWSQRAIDEARRYTEVVIAARYIGATPLAAPTTGRWHLPQGCAYCHITPNETVDGLAYPELPHTGAVPLVADATSCFLATPLDVTRFGLIYASAQKNLGIAGLTVLVVRDELLGRVAPHVPTAFSYRIQAQQDSTYNTPPTAAIHVAALVFDWIADNGGLTALAAANRRKAEGIYRVIDGSGGVYTAPVVPAHRSVTNIRFHLGDTALTERFVAEAEAHGLHHLRGHPRIGGLRASLYNAMPDAGASALAEFMADFARRNG</sequence>
<dbReference type="Gene3D" id="3.90.1150.10">
    <property type="entry name" value="Aspartate Aminotransferase, domain 1"/>
    <property type="match status" value="1"/>
</dbReference>
<dbReference type="PANTHER" id="PTHR43247:SF1">
    <property type="entry name" value="PHOSPHOSERINE AMINOTRANSFERASE"/>
    <property type="match status" value="1"/>
</dbReference>
<dbReference type="HAMAP" id="MF_00160">
    <property type="entry name" value="SerC_aminotrans_5"/>
    <property type="match status" value="1"/>
</dbReference>
<dbReference type="GO" id="GO:0030170">
    <property type="term" value="F:pyridoxal phosphate binding"/>
    <property type="evidence" value="ECO:0007669"/>
    <property type="project" value="UniProtKB-UniRule"/>
</dbReference>
<dbReference type="InterPro" id="IPR015421">
    <property type="entry name" value="PyrdxlP-dep_Trfase_major"/>
</dbReference>
<dbReference type="GO" id="GO:0006564">
    <property type="term" value="P:L-serine biosynthetic process"/>
    <property type="evidence" value="ECO:0007669"/>
    <property type="project" value="UniProtKB-UniRule"/>
</dbReference>
<dbReference type="NCBIfam" id="NF003764">
    <property type="entry name" value="PRK05355.1"/>
    <property type="match status" value="1"/>
</dbReference>
<dbReference type="InterPro" id="IPR022278">
    <property type="entry name" value="Pser_aminoTfrase"/>
</dbReference>
<evidence type="ECO:0000256" key="5">
    <source>
        <dbReference type="ARBA" id="ARBA00022605"/>
    </source>
</evidence>
<dbReference type="Proteomes" id="UP000319502">
    <property type="component" value="Unassembled WGS sequence"/>
</dbReference>
<keyword evidence="8 12" id="KW-0664">Pyridoxine biosynthesis</keyword>
<comment type="pathway">
    <text evidence="1 12">Cofactor biosynthesis; pyridoxine 5'-phosphate biosynthesis; pyridoxine 5'-phosphate from D-erythrose 4-phosphate: step 3/5.</text>
</comment>
<dbReference type="InterPro" id="IPR020578">
    <property type="entry name" value="Aminotrans_V_PyrdxlP_BS"/>
</dbReference>
<dbReference type="GO" id="GO:0008615">
    <property type="term" value="P:pyridoxine biosynthetic process"/>
    <property type="evidence" value="ECO:0007669"/>
    <property type="project" value="UniProtKB-UniRule"/>
</dbReference>
<evidence type="ECO:0000256" key="7">
    <source>
        <dbReference type="ARBA" id="ARBA00022898"/>
    </source>
</evidence>
<dbReference type="Gene3D" id="3.40.640.10">
    <property type="entry name" value="Type I PLP-dependent aspartate aminotransferase-like (Major domain)"/>
    <property type="match status" value="1"/>
</dbReference>
<evidence type="ECO:0000259" key="13">
    <source>
        <dbReference type="Pfam" id="PF00266"/>
    </source>
</evidence>